<dbReference type="RefSeq" id="WP_379522984.1">
    <property type="nucleotide sequence ID" value="NZ_JBHSPA010000094.1"/>
</dbReference>
<evidence type="ECO:0000256" key="3">
    <source>
        <dbReference type="ARBA" id="ARBA00023027"/>
    </source>
</evidence>
<dbReference type="Gene3D" id="3.40.50.720">
    <property type="entry name" value="NAD(P)-binding Rossmann-like Domain"/>
    <property type="match status" value="2"/>
</dbReference>
<dbReference type="Pfam" id="PF00984">
    <property type="entry name" value="UDPG_MGDP_dh"/>
    <property type="match status" value="1"/>
</dbReference>
<dbReference type="Pfam" id="PF03720">
    <property type="entry name" value="UDPG_MGDP_dh_C"/>
    <property type="match status" value="1"/>
</dbReference>
<evidence type="ECO:0000259" key="5">
    <source>
        <dbReference type="SMART" id="SM00984"/>
    </source>
</evidence>
<dbReference type="InterPro" id="IPR014026">
    <property type="entry name" value="UDP-Glc/GDP-Man_DH_dimer"/>
</dbReference>
<dbReference type="InterPro" id="IPR036291">
    <property type="entry name" value="NAD(P)-bd_dom_sf"/>
</dbReference>
<dbReference type="PANTHER" id="PTHR43491">
    <property type="entry name" value="UDP-N-ACETYL-D-MANNOSAMINE DEHYDROGENASE"/>
    <property type="match status" value="1"/>
</dbReference>
<dbReference type="EMBL" id="JBHSPA010000094">
    <property type="protein sequence ID" value="MFC5833558.1"/>
    <property type="molecule type" value="Genomic_DNA"/>
</dbReference>
<dbReference type="SUPFAM" id="SSF48179">
    <property type="entry name" value="6-phosphogluconate dehydrogenase C-terminal domain-like"/>
    <property type="match status" value="1"/>
</dbReference>
<dbReference type="SUPFAM" id="SSF52413">
    <property type="entry name" value="UDP-glucose/GDP-mannose dehydrogenase C-terminal domain"/>
    <property type="match status" value="1"/>
</dbReference>
<dbReference type="InterPro" id="IPR008927">
    <property type="entry name" value="6-PGluconate_DH-like_C_sf"/>
</dbReference>
<feature type="domain" description="UDP-glucose/GDP-mannose dehydrogenase C-terminal" evidence="5">
    <location>
        <begin position="309"/>
        <end position="411"/>
    </location>
</feature>
<evidence type="ECO:0000256" key="1">
    <source>
        <dbReference type="ARBA" id="ARBA00006601"/>
    </source>
</evidence>
<dbReference type="InterPro" id="IPR001732">
    <property type="entry name" value="UDP-Glc/GDP-Man_DH_N"/>
</dbReference>
<organism evidence="6 7">
    <name type="scientific">Nonomuraea insulae</name>
    <dbReference type="NCBI Taxonomy" id="1616787"/>
    <lineage>
        <taxon>Bacteria</taxon>
        <taxon>Bacillati</taxon>
        <taxon>Actinomycetota</taxon>
        <taxon>Actinomycetes</taxon>
        <taxon>Streptosporangiales</taxon>
        <taxon>Streptosporangiaceae</taxon>
        <taxon>Nonomuraea</taxon>
    </lineage>
</organism>
<keyword evidence="2" id="KW-0560">Oxidoreductase</keyword>
<gene>
    <name evidence="6" type="ORF">ACFPZ3_57775</name>
</gene>
<dbReference type="InterPro" id="IPR028359">
    <property type="entry name" value="UDP_ManNAc/GlcNAc_DH"/>
</dbReference>
<name>A0ABW1D8R4_9ACTN</name>
<comment type="caution">
    <text evidence="6">The sequence shown here is derived from an EMBL/GenBank/DDBJ whole genome shotgun (WGS) entry which is preliminary data.</text>
</comment>
<accession>A0ABW1D8R4</accession>
<dbReference type="InterPro" id="IPR036220">
    <property type="entry name" value="UDP-Glc/GDP-Man_DH_C_sf"/>
</dbReference>
<dbReference type="PANTHER" id="PTHR43491:SF2">
    <property type="entry name" value="UDP-N-ACETYL-D-MANNOSAMINE DEHYDROGENASE"/>
    <property type="match status" value="1"/>
</dbReference>
<protein>
    <submittedName>
        <fullName evidence="6">Nucleotide sugar dehydrogenase</fullName>
    </submittedName>
</protein>
<dbReference type="Proteomes" id="UP001596058">
    <property type="component" value="Unassembled WGS sequence"/>
</dbReference>
<keyword evidence="7" id="KW-1185">Reference proteome</keyword>
<dbReference type="InterPro" id="IPR014027">
    <property type="entry name" value="UDP-Glc/GDP-Man_DH_C"/>
</dbReference>
<sequence length="427" mass="45434">MQVAVIGLGYVGLPLALMLARHHTVIGVDTNEALRMAVERGEPPFHEPGLDRLFESLPPGALTVAPSLAGTRPDAVLICVGTPVRSDSHGPDLTQLEAAVTEAARVSSDTLVIVRSTVPIGTCRHVVLPILARAAASPLLAFCPERTIQGMALRELVSLPQIIGGLDERSADRAKRLLEPVAPDQLTVSSLEAAEAIKLICNAHTDLIYGFGNEVALLADRLGLDAYELISSANLRYPRPDLCRPGYVGGSCLSKDPYLLLHSARAAGHTLPLVTAARQVNERLPAYAAERVLTALEERGTAPADAKVLVAGIAYKGRPQTDDVRGAASTALSQALRHRVSALYGHDFMVPRTTIAEMGLTPVGLEEGLRDADALILLTDHPGYAELDAARLVSLMRPSPVVFDMWASLHPRLSDEAGLRYIGLGCG</sequence>
<keyword evidence="3" id="KW-0520">NAD</keyword>
<reference evidence="7" key="1">
    <citation type="journal article" date="2019" name="Int. J. Syst. Evol. Microbiol.">
        <title>The Global Catalogue of Microorganisms (GCM) 10K type strain sequencing project: providing services to taxonomists for standard genome sequencing and annotation.</title>
        <authorList>
            <consortium name="The Broad Institute Genomics Platform"/>
            <consortium name="The Broad Institute Genome Sequencing Center for Infectious Disease"/>
            <person name="Wu L."/>
            <person name="Ma J."/>
        </authorList>
    </citation>
    <scope>NUCLEOTIDE SEQUENCE [LARGE SCALE GENOMIC DNA]</scope>
    <source>
        <strain evidence="7">CCUG 53903</strain>
    </source>
</reference>
<dbReference type="SUPFAM" id="SSF51735">
    <property type="entry name" value="NAD(P)-binding Rossmann-fold domains"/>
    <property type="match status" value="1"/>
</dbReference>
<dbReference type="InterPro" id="IPR017476">
    <property type="entry name" value="UDP-Glc/GDP-Man"/>
</dbReference>
<evidence type="ECO:0000256" key="4">
    <source>
        <dbReference type="PIRNR" id="PIRNR000124"/>
    </source>
</evidence>
<proteinExistence type="inferred from homology"/>
<dbReference type="PIRSF" id="PIRSF500136">
    <property type="entry name" value="UDP_ManNAc_DH"/>
    <property type="match status" value="1"/>
</dbReference>
<dbReference type="PIRSF" id="PIRSF000124">
    <property type="entry name" value="UDPglc_GDPman_dh"/>
    <property type="match status" value="1"/>
</dbReference>
<dbReference type="SMART" id="SM00984">
    <property type="entry name" value="UDPG_MGDP_dh_C"/>
    <property type="match status" value="1"/>
</dbReference>
<evidence type="ECO:0000313" key="6">
    <source>
        <dbReference type="EMBL" id="MFC5833558.1"/>
    </source>
</evidence>
<dbReference type="Pfam" id="PF03721">
    <property type="entry name" value="UDPG_MGDP_dh_N"/>
    <property type="match status" value="1"/>
</dbReference>
<comment type="similarity">
    <text evidence="1 4">Belongs to the UDP-glucose/GDP-mannose dehydrogenase family.</text>
</comment>
<evidence type="ECO:0000313" key="7">
    <source>
        <dbReference type="Proteomes" id="UP001596058"/>
    </source>
</evidence>
<evidence type="ECO:0000256" key="2">
    <source>
        <dbReference type="ARBA" id="ARBA00023002"/>
    </source>
</evidence>
<dbReference type="NCBIfam" id="TIGR03026">
    <property type="entry name" value="NDP-sugDHase"/>
    <property type="match status" value="1"/>
</dbReference>